<accession>A0A323TMN6</accession>
<protein>
    <submittedName>
        <fullName evidence="3">Uncharacterized protein</fullName>
    </submittedName>
</protein>
<keyword evidence="2" id="KW-1133">Transmembrane helix</keyword>
<dbReference type="AlphaFoldDB" id="A0A323TMN6"/>
<dbReference type="EMBL" id="PDOD01000001">
    <property type="protein sequence ID" value="PYZ94917.1"/>
    <property type="molecule type" value="Genomic_DNA"/>
</dbReference>
<keyword evidence="2" id="KW-0812">Transmembrane</keyword>
<evidence type="ECO:0000256" key="1">
    <source>
        <dbReference type="SAM" id="Coils"/>
    </source>
</evidence>
<keyword evidence="2" id="KW-0472">Membrane</keyword>
<evidence type="ECO:0000256" key="2">
    <source>
        <dbReference type="SAM" id="Phobius"/>
    </source>
</evidence>
<organism evidence="3 4">
    <name type="scientific">Salipaludibacillus keqinensis</name>
    <dbReference type="NCBI Taxonomy" id="2045207"/>
    <lineage>
        <taxon>Bacteria</taxon>
        <taxon>Bacillati</taxon>
        <taxon>Bacillota</taxon>
        <taxon>Bacilli</taxon>
        <taxon>Bacillales</taxon>
        <taxon>Bacillaceae</taxon>
    </lineage>
</organism>
<keyword evidence="1" id="KW-0175">Coiled coil</keyword>
<feature type="transmembrane region" description="Helical" evidence="2">
    <location>
        <begin position="27"/>
        <end position="47"/>
    </location>
</feature>
<sequence length="160" mass="19368">MKFWAFAVTSILFPLFLWFFNPELSLIWIIMSFVLVIAGLIIVYLFLRLRQSRKDLKDKEALIQIKEKAIQDNEEITREYEEYLHAKFQFTNHDLEFFLEEMKYLRDIINADLGRSKRYSMIVEKGRSIPYDFGKKLIDERKGDEEYARRIQSHKDSRTR</sequence>
<evidence type="ECO:0000313" key="4">
    <source>
        <dbReference type="Proteomes" id="UP000248214"/>
    </source>
</evidence>
<keyword evidence="4" id="KW-1185">Reference proteome</keyword>
<reference evidence="3 4" key="1">
    <citation type="submission" date="2017-10" db="EMBL/GenBank/DDBJ databases">
        <title>Bacillus sp. nov., a halophilic bacterium isolated from a Keqin Lake.</title>
        <authorList>
            <person name="Wang H."/>
        </authorList>
    </citation>
    <scope>NUCLEOTIDE SEQUENCE [LARGE SCALE GENOMIC DNA]</scope>
    <source>
        <strain evidence="3 4">KQ-12</strain>
    </source>
</reference>
<feature type="coiled-coil region" evidence="1">
    <location>
        <begin position="49"/>
        <end position="86"/>
    </location>
</feature>
<proteinExistence type="predicted"/>
<evidence type="ECO:0000313" key="3">
    <source>
        <dbReference type="EMBL" id="PYZ94917.1"/>
    </source>
</evidence>
<name>A0A323TMN6_9BACI</name>
<dbReference type="Proteomes" id="UP000248214">
    <property type="component" value="Unassembled WGS sequence"/>
</dbReference>
<gene>
    <name evidence="3" type="ORF">CR194_05180</name>
</gene>
<comment type="caution">
    <text evidence="3">The sequence shown here is derived from an EMBL/GenBank/DDBJ whole genome shotgun (WGS) entry which is preliminary data.</text>
</comment>